<gene>
    <name evidence="1" type="ORF">M8A51_11235</name>
</gene>
<name>A0ABT0YN04_9BURK</name>
<dbReference type="RefSeq" id="WP_251778401.1">
    <property type="nucleotide sequence ID" value="NZ_JAMKFE010000005.1"/>
</dbReference>
<protein>
    <submittedName>
        <fullName evidence="1">DUF1173 domain-containing protein</fullName>
    </submittedName>
</protein>
<dbReference type="InterPro" id="IPR009553">
    <property type="entry name" value="DUF1173"/>
</dbReference>
<dbReference type="EMBL" id="JAMKFE010000005">
    <property type="protein sequence ID" value="MCM5680106.1"/>
    <property type="molecule type" value="Genomic_DNA"/>
</dbReference>
<evidence type="ECO:0000313" key="1">
    <source>
        <dbReference type="EMBL" id="MCM5680106.1"/>
    </source>
</evidence>
<evidence type="ECO:0000313" key="2">
    <source>
        <dbReference type="Proteomes" id="UP001165541"/>
    </source>
</evidence>
<comment type="caution">
    <text evidence="1">The sequence shown here is derived from an EMBL/GenBank/DDBJ whole genome shotgun (WGS) entry which is preliminary data.</text>
</comment>
<keyword evidence="2" id="KW-1185">Reference proteome</keyword>
<organism evidence="1 2">
    <name type="scientific">Caldimonas mangrovi</name>
    <dbReference type="NCBI Taxonomy" id="2944811"/>
    <lineage>
        <taxon>Bacteria</taxon>
        <taxon>Pseudomonadati</taxon>
        <taxon>Pseudomonadota</taxon>
        <taxon>Betaproteobacteria</taxon>
        <taxon>Burkholderiales</taxon>
        <taxon>Sphaerotilaceae</taxon>
        <taxon>Caldimonas</taxon>
    </lineage>
</organism>
<dbReference type="Pfam" id="PF06666">
    <property type="entry name" value="DUF1173"/>
    <property type="match status" value="1"/>
</dbReference>
<sequence>MENLGPCYLAGEEVIHPRQPDFQQRLAHAYDGRLLLRCLCRDPGIPVYIARYRDYVVKRCPGTGHQHDPLCDAYEPPPSHGGLGELMGDAVRELEGDRLEVVFSFPLSRRQGSSRAAAEPAAPTHVRSSHRPLGLRAMLHLLMERAGFNRWSPRMAGKRNWPVFRYHLLQAATELRAKGLCLADRLFLPEPFRREDLDGLAERRQRRLGTLMVPQGDGSLPMMLIVGEVKEVARTPQGAALRLKHMANVALHVDATTLCRLRRVFAEAIDAWELQPASAVRGSARLRLLLAALVFAKRESLLWVHSATLQLVNEQWLPLAHPREAGLLQMLVNEGRCFYKPLDFESRRAPAFANALLLDARPAPVPLHIVSPLMPEHERQMKEEGIKLSVPSAWIWRLDEGAAAPQLPAR</sequence>
<reference evidence="1" key="1">
    <citation type="submission" date="2022-05" db="EMBL/GenBank/DDBJ databases">
        <title>Schlegelella sp. nov., isolated from mangrove soil.</title>
        <authorList>
            <person name="Liu Y."/>
            <person name="Ge X."/>
            <person name="Liu W."/>
        </authorList>
    </citation>
    <scope>NUCLEOTIDE SEQUENCE</scope>
    <source>
        <strain evidence="1">S2-27</strain>
    </source>
</reference>
<proteinExistence type="predicted"/>
<dbReference type="Proteomes" id="UP001165541">
    <property type="component" value="Unassembled WGS sequence"/>
</dbReference>
<accession>A0ABT0YN04</accession>